<keyword evidence="5" id="KW-0732">Signal</keyword>
<keyword evidence="1 4" id="KW-0349">Heme</keyword>
<dbReference type="EMBL" id="SJPP01000002">
    <property type="protein sequence ID" value="TWU09381.1"/>
    <property type="molecule type" value="Genomic_DNA"/>
</dbReference>
<dbReference type="InterPro" id="IPR016024">
    <property type="entry name" value="ARM-type_fold"/>
</dbReference>
<keyword evidence="2 4" id="KW-0479">Metal-binding</keyword>
<dbReference type="GO" id="GO:0046872">
    <property type="term" value="F:metal ion binding"/>
    <property type="evidence" value="ECO:0007669"/>
    <property type="project" value="UniProtKB-KW"/>
</dbReference>
<dbReference type="GO" id="GO:0009055">
    <property type="term" value="F:electron transfer activity"/>
    <property type="evidence" value="ECO:0007669"/>
    <property type="project" value="InterPro"/>
</dbReference>
<dbReference type="InterPro" id="IPR011042">
    <property type="entry name" value="6-blade_b-propeller_TolB-like"/>
</dbReference>
<dbReference type="SUPFAM" id="SSF50952">
    <property type="entry name" value="Soluble quinoprotein glucose dehydrogenase"/>
    <property type="match status" value="1"/>
</dbReference>
<dbReference type="PROSITE" id="PS51007">
    <property type="entry name" value="CYTC"/>
    <property type="match status" value="1"/>
</dbReference>
<evidence type="ECO:0000256" key="2">
    <source>
        <dbReference type="ARBA" id="ARBA00022723"/>
    </source>
</evidence>
<evidence type="ECO:0000313" key="8">
    <source>
        <dbReference type="Proteomes" id="UP000320735"/>
    </source>
</evidence>
<dbReference type="InterPro" id="IPR011041">
    <property type="entry name" value="Quinoprot_gluc/sorb_DH_b-prop"/>
</dbReference>
<dbReference type="SMART" id="SM00567">
    <property type="entry name" value="EZ_HEAT"/>
    <property type="match status" value="6"/>
</dbReference>
<dbReference type="PANTHER" id="PTHR33546">
    <property type="entry name" value="LARGE, MULTIFUNCTIONAL SECRETED PROTEIN-RELATED"/>
    <property type="match status" value="1"/>
</dbReference>
<name>A0A5C6BCZ2_9PLAN</name>
<evidence type="ECO:0000259" key="6">
    <source>
        <dbReference type="PROSITE" id="PS51007"/>
    </source>
</evidence>
<evidence type="ECO:0000256" key="4">
    <source>
        <dbReference type="PROSITE-ProRule" id="PRU00433"/>
    </source>
</evidence>
<comment type="caution">
    <text evidence="7">The sequence shown here is derived from an EMBL/GenBank/DDBJ whole genome shotgun (WGS) entry which is preliminary data.</text>
</comment>
<protein>
    <submittedName>
        <fullName evidence="7">HEAT repeat protein</fullName>
    </submittedName>
</protein>
<dbReference type="InterPro" id="IPR009056">
    <property type="entry name" value="Cyt_c-like_dom"/>
</dbReference>
<dbReference type="SUPFAM" id="SSF48371">
    <property type="entry name" value="ARM repeat"/>
    <property type="match status" value="1"/>
</dbReference>
<evidence type="ECO:0000256" key="5">
    <source>
        <dbReference type="SAM" id="SignalP"/>
    </source>
</evidence>
<gene>
    <name evidence="7" type="ORF">CA54_46220</name>
</gene>
<evidence type="ECO:0000256" key="3">
    <source>
        <dbReference type="ARBA" id="ARBA00023004"/>
    </source>
</evidence>
<accession>A0A5C6BCZ2</accession>
<dbReference type="Pfam" id="PF13646">
    <property type="entry name" value="HEAT_2"/>
    <property type="match status" value="1"/>
</dbReference>
<keyword evidence="8" id="KW-1185">Reference proteome</keyword>
<sequence precursor="true">MHHFSRLILAVLLVTANSYFLTAAEPSTGEIYDPPVAKASNAGAAAIEGMEIPAGFRVELFAAEPLLANPVAFCIDEQGRFFVAETFRHHAGVTDTRGHMYWLDDDLACRTVADRVAMYKKHFSPEVFDSYGLEHDRVRMIVDSDGDGRADKATVFADGFNDRAVGIGAGVLARDGKLWYACLPDLWQLEDTDGDGRADVRESLHTGYGIHVGFLGHDLHGLRFGPDGRLYFSIGDRGINIQTEGRHLFYPDTGTVLRCEPDGSNLEVFASGLRNPQELAFDDFGNLFTVDNNSDSGDKARLVYIVEGGDSGWRIGFQFITSPTSRGPWNAEKLWHPKFDGQAAYHLPPLVNLADGPSGLTYYPGTGLPQRYNGHFFLSDFRGSTAISGVRSFAVEPDGASYKIADEHKFLWQLLTSDVEFGDDGNLYLLNWVNGWEKTGKGRIYKVFDPKTRAEPIVAEVLALTRAGMSSRSNEELQTLLGHPNQRIRQAAQFELAARPAAEAVSVFTTVAQNPAKRLARLHAIWGLGQILRVKHLKPAFATLVALLSDDDAEVRAQAAKTIGDTKDNTSARSALITLLSDPAPRPRFFAALALGKMSGENKTIQPLLEMLRANNNQDRYLRHAGVVGLAALEEADLLKHADDNSAAARMGILLALRRLESPAIATFLNDADPLLVVEAARAINDVPINPAFPELAAVAGSQRPEFLTDEALQKRIINANFRLGELSNAKALSGIALNESLPDVIRTEALLALADWQSPNGKDRVTGLWRPLPARAIQDLAATIDTDLSALLQSNASPNVKVAAVNVLSKFGGPTWGPQLLALVSDSAQLAKLRAECLRALAAIDAQELPGAVALAIEDKDANVRNTGRELLAKTAPDRAVPLLAETVTNGSLREQQTALETLGHIKSAAADDLLLNLLAEVAADSIAENIRLDVRQAAGQRQRADVVAAVQQHNAALGNEDPVALHRDALTGGDAGRGKKIFFERTAVSCMRCHKIGGKGGDVGPDLSAIGQQQKRQYILEALVNPNTAIAKGYETSILVLESGKTLAGIVKEEDATRLKLMTSDGKTITVPIAQIEERVKGKSAMPEDLTKQLTPFDLRDLVEFLATQKDK</sequence>
<proteinExistence type="predicted"/>
<dbReference type="NCBIfam" id="TIGR02604">
    <property type="entry name" value="Piru_Ver_Nterm"/>
    <property type="match status" value="1"/>
</dbReference>
<dbReference type="InterPro" id="IPR013428">
    <property type="entry name" value="Membrane-bound_put_N"/>
</dbReference>
<dbReference type="InterPro" id="IPR004155">
    <property type="entry name" value="PBS_lyase_HEAT"/>
</dbReference>
<keyword evidence="3 4" id="KW-0408">Iron</keyword>
<feature type="signal peptide" evidence="5">
    <location>
        <begin position="1"/>
        <end position="23"/>
    </location>
</feature>
<dbReference type="Proteomes" id="UP000320735">
    <property type="component" value="Unassembled WGS sequence"/>
</dbReference>
<dbReference type="Gene3D" id="2.120.10.30">
    <property type="entry name" value="TolB, C-terminal domain"/>
    <property type="match status" value="1"/>
</dbReference>
<dbReference type="NCBIfam" id="TIGR02603">
    <property type="entry name" value="CxxCH_TIGR02603"/>
    <property type="match status" value="1"/>
</dbReference>
<dbReference type="Gene3D" id="1.25.10.10">
    <property type="entry name" value="Leucine-rich Repeat Variant"/>
    <property type="match status" value="2"/>
</dbReference>
<dbReference type="InterPro" id="IPR011989">
    <property type="entry name" value="ARM-like"/>
</dbReference>
<dbReference type="PANTHER" id="PTHR33546:SF1">
    <property type="entry name" value="LARGE, MULTIFUNCTIONAL SECRETED PROTEIN"/>
    <property type="match status" value="1"/>
</dbReference>
<dbReference type="InterPro" id="IPR055557">
    <property type="entry name" value="DUF7133"/>
</dbReference>
<dbReference type="OrthoDB" id="9770043at2"/>
<dbReference type="AlphaFoldDB" id="A0A5C6BCZ2"/>
<dbReference type="Gene3D" id="1.10.760.10">
    <property type="entry name" value="Cytochrome c-like domain"/>
    <property type="match status" value="1"/>
</dbReference>
<dbReference type="Pfam" id="PF23500">
    <property type="entry name" value="DUF7133"/>
    <property type="match status" value="1"/>
</dbReference>
<reference evidence="7 8" key="1">
    <citation type="submission" date="2019-02" db="EMBL/GenBank/DDBJ databases">
        <title>Deep-cultivation of Planctomycetes and their phenomic and genomic characterization uncovers novel biology.</title>
        <authorList>
            <person name="Wiegand S."/>
            <person name="Jogler M."/>
            <person name="Boedeker C."/>
            <person name="Pinto D."/>
            <person name="Vollmers J."/>
            <person name="Rivas-Marin E."/>
            <person name="Kohn T."/>
            <person name="Peeters S.H."/>
            <person name="Heuer A."/>
            <person name="Rast P."/>
            <person name="Oberbeckmann S."/>
            <person name="Bunk B."/>
            <person name="Jeske O."/>
            <person name="Meyerdierks A."/>
            <person name="Storesund J.E."/>
            <person name="Kallscheuer N."/>
            <person name="Luecker S."/>
            <person name="Lage O.M."/>
            <person name="Pohl T."/>
            <person name="Merkel B.J."/>
            <person name="Hornburger P."/>
            <person name="Mueller R.-W."/>
            <person name="Bruemmer F."/>
            <person name="Labrenz M."/>
            <person name="Spormann A.M."/>
            <person name="Op Den Camp H."/>
            <person name="Overmann J."/>
            <person name="Amann R."/>
            <person name="Jetten M.S.M."/>
            <person name="Mascher T."/>
            <person name="Medema M.H."/>
            <person name="Devos D.P."/>
            <person name="Kaster A.-K."/>
            <person name="Ovreas L."/>
            <person name="Rohde M."/>
            <person name="Galperin M.Y."/>
            <person name="Jogler C."/>
        </authorList>
    </citation>
    <scope>NUCLEOTIDE SEQUENCE [LARGE SCALE GENOMIC DNA]</scope>
    <source>
        <strain evidence="7 8">CA54</strain>
    </source>
</reference>
<dbReference type="GO" id="GO:0020037">
    <property type="term" value="F:heme binding"/>
    <property type="evidence" value="ECO:0007669"/>
    <property type="project" value="InterPro"/>
</dbReference>
<organism evidence="7 8">
    <name type="scientific">Symmachiella macrocystis</name>
    <dbReference type="NCBI Taxonomy" id="2527985"/>
    <lineage>
        <taxon>Bacteria</taxon>
        <taxon>Pseudomonadati</taxon>
        <taxon>Planctomycetota</taxon>
        <taxon>Planctomycetia</taxon>
        <taxon>Planctomycetales</taxon>
        <taxon>Planctomycetaceae</taxon>
        <taxon>Symmachiella</taxon>
    </lineage>
</organism>
<dbReference type="Pfam" id="PF00034">
    <property type="entry name" value="Cytochrom_C"/>
    <property type="match status" value="1"/>
</dbReference>
<feature type="domain" description="Cytochrome c" evidence="6">
    <location>
        <begin position="975"/>
        <end position="1112"/>
    </location>
</feature>
<dbReference type="InterPro" id="IPR013427">
    <property type="entry name" value="Haem-bd_dom_put"/>
</dbReference>
<evidence type="ECO:0000256" key="1">
    <source>
        <dbReference type="ARBA" id="ARBA00022617"/>
    </source>
</evidence>
<evidence type="ECO:0000313" key="7">
    <source>
        <dbReference type="EMBL" id="TWU09381.1"/>
    </source>
</evidence>
<feature type="chain" id="PRO_5022777794" evidence="5">
    <location>
        <begin position="24"/>
        <end position="1114"/>
    </location>
</feature>
<dbReference type="RefSeq" id="WP_146373082.1">
    <property type="nucleotide sequence ID" value="NZ_SJPP01000002.1"/>
</dbReference>
<dbReference type="SUPFAM" id="SSF46626">
    <property type="entry name" value="Cytochrome c"/>
    <property type="match status" value="1"/>
</dbReference>
<dbReference type="InterPro" id="IPR036909">
    <property type="entry name" value="Cyt_c-like_dom_sf"/>
</dbReference>